<reference evidence="2 3" key="1">
    <citation type="submission" date="2019-10" db="EMBL/GenBank/DDBJ databases">
        <title>Paraburkholderia sp. isolated from nodules of Mimosa pudica from Brazilian Atlantic Forest soils.</title>
        <authorList>
            <person name="Paulitsch F."/>
            <person name="Hungria M."/>
            <person name="Dall'Agnol R."/>
        </authorList>
    </citation>
    <scope>NUCLEOTIDE SEQUENCE [LARGE SCALE GENOMIC DNA]</scope>
    <source>
        <strain evidence="2 3">CNPSo 3157</strain>
    </source>
</reference>
<feature type="chain" id="PRO_5031105603" evidence="1">
    <location>
        <begin position="23"/>
        <end position="95"/>
    </location>
</feature>
<dbReference type="Proteomes" id="UP000484381">
    <property type="component" value="Unassembled WGS sequence"/>
</dbReference>
<comment type="caution">
    <text evidence="2">The sequence shown here is derived from an EMBL/GenBank/DDBJ whole genome shotgun (WGS) entry which is preliminary data.</text>
</comment>
<dbReference type="RefSeq" id="WP_152765326.1">
    <property type="nucleotide sequence ID" value="NZ_WHNP01000045.1"/>
</dbReference>
<gene>
    <name evidence="2" type="ORF">GCT13_32785</name>
</gene>
<evidence type="ECO:0000313" key="2">
    <source>
        <dbReference type="EMBL" id="MPW21521.1"/>
    </source>
</evidence>
<organism evidence="2 3">
    <name type="scientific">Paraburkholderia franconis</name>
    <dbReference type="NCBI Taxonomy" id="2654983"/>
    <lineage>
        <taxon>Bacteria</taxon>
        <taxon>Pseudomonadati</taxon>
        <taxon>Pseudomonadota</taxon>
        <taxon>Betaproteobacteria</taxon>
        <taxon>Burkholderiales</taxon>
        <taxon>Burkholderiaceae</taxon>
        <taxon>Paraburkholderia</taxon>
    </lineage>
</organism>
<name>A0A7X1TJJ0_9BURK</name>
<protein>
    <submittedName>
        <fullName evidence="2">DUF4148 domain-containing protein</fullName>
    </submittedName>
</protein>
<dbReference type="EMBL" id="WHNP01000045">
    <property type="protein sequence ID" value="MPW21521.1"/>
    <property type="molecule type" value="Genomic_DNA"/>
</dbReference>
<keyword evidence="3" id="KW-1185">Reference proteome</keyword>
<sequence>MKMLANTVIIASVAALPIVSFAQQATSVTRAQVKSDLSELEKAGYDIAGSDLDYPGNLKSAEAKLAAQQDATARRRAVQSGYGSTITGTSNSGAR</sequence>
<dbReference type="InterPro" id="IPR025421">
    <property type="entry name" value="DUF4148"/>
</dbReference>
<proteinExistence type="predicted"/>
<dbReference type="Pfam" id="PF13663">
    <property type="entry name" value="DUF4148"/>
    <property type="match status" value="1"/>
</dbReference>
<evidence type="ECO:0000256" key="1">
    <source>
        <dbReference type="SAM" id="SignalP"/>
    </source>
</evidence>
<feature type="signal peptide" evidence="1">
    <location>
        <begin position="1"/>
        <end position="22"/>
    </location>
</feature>
<accession>A0A7X1TJJ0</accession>
<evidence type="ECO:0000313" key="3">
    <source>
        <dbReference type="Proteomes" id="UP000484381"/>
    </source>
</evidence>
<dbReference type="AlphaFoldDB" id="A0A7X1TJJ0"/>
<keyword evidence="1" id="KW-0732">Signal</keyword>